<reference evidence="3" key="1">
    <citation type="submission" date="2022-11" db="EMBL/GenBank/DDBJ databases">
        <authorList>
            <person name="Petersen C."/>
        </authorList>
    </citation>
    <scope>NUCLEOTIDE SEQUENCE</scope>
    <source>
        <strain evidence="3">IBT 34128</strain>
    </source>
</reference>
<sequence>MAYDEHYPNSYPTGNMNPDLNDPHGYYSPTPPYPSYYEPDHINMPQPPIPQPPMPTGSPAQNPEAYPNPPRPPQNNGIDEAVSSAVHNADSSTYLSPDVLSHITATVIQQLKATGLENIQGSGPPPPPPPHSQPPWPSVDPLLRAHNDSPHSMASQRSTSIPPPNPIPGPYDPQSQYAPPSGYPADTRSSPQPSPDLPDRHDSLSSQCSDRSAKPETRPKPPSRDATLTEMTTLEKIWGKLFEDGKPTKRLGQFLRGIAVHLIEDYPPGNTLVIVPHKLQKFYQDTHVTSDPYPWQDIFDDRTSSISRLFREVQAEHHLVQDKLDERPDIPGLTPNGFEKWATLMVQAHPEREYERLANAVLNMPINNPDDKKERFPKEIPRRLFPEVADLQLREETEGHIMKHCGVDLPHITDEERSQASRSRRSPQSGDSSSERASSYERGRPPPSASTSSSAVVDDEDETVSPAPIERERKPYSAQPGGGKVYDEPSSTHSHTGSFSTTRPADIPGSAPNHRLSGVYERDPPYARSGSGPAPAHRFSRRSRSSSRGVNSHTGDYHHSESDLLSRDHPPRYGGMSTGDLYTESPTSTLPPDDDIRRYREHVPHRGSRGGEEYYRGMLGGQGGGPVHEYKYYR</sequence>
<feature type="compositionally biased region" description="Low complexity" evidence="1">
    <location>
        <begin position="491"/>
        <end position="502"/>
    </location>
</feature>
<dbReference type="PANTHER" id="PTHR39611:SF1">
    <property type="entry name" value="HYDROXYPROLINE-RICH GLYCOPROTEIN DZ-HRGP"/>
    <property type="match status" value="1"/>
</dbReference>
<feature type="compositionally biased region" description="Pro residues" evidence="1">
    <location>
        <begin position="123"/>
        <end position="138"/>
    </location>
</feature>
<keyword evidence="4" id="KW-1185">Reference proteome</keyword>
<gene>
    <name evidence="3" type="ORF">NUU61_008634</name>
</gene>
<evidence type="ECO:0000259" key="2">
    <source>
        <dbReference type="Pfam" id="PF24355"/>
    </source>
</evidence>
<accession>A0A9W9ELS2</accession>
<dbReference type="Pfam" id="PF24355">
    <property type="entry name" value="DUF7514"/>
    <property type="match status" value="1"/>
</dbReference>
<feature type="region of interest" description="Disordered" evidence="1">
    <location>
        <begin position="114"/>
        <end position="227"/>
    </location>
</feature>
<evidence type="ECO:0000313" key="4">
    <source>
        <dbReference type="Proteomes" id="UP001141434"/>
    </source>
</evidence>
<dbReference type="OrthoDB" id="5413703at2759"/>
<dbReference type="RefSeq" id="XP_056507452.1">
    <property type="nucleotide sequence ID" value="XM_056659159.1"/>
</dbReference>
<dbReference type="EMBL" id="JAPMSZ010000011">
    <property type="protein sequence ID" value="KAJ5084055.1"/>
    <property type="molecule type" value="Genomic_DNA"/>
</dbReference>
<organism evidence="3 4">
    <name type="scientific">Penicillium alfredii</name>
    <dbReference type="NCBI Taxonomy" id="1506179"/>
    <lineage>
        <taxon>Eukaryota</taxon>
        <taxon>Fungi</taxon>
        <taxon>Dikarya</taxon>
        <taxon>Ascomycota</taxon>
        <taxon>Pezizomycotina</taxon>
        <taxon>Eurotiomycetes</taxon>
        <taxon>Eurotiomycetidae</taxon>
        <taxon>Eurotiales</taxon>
        <taxon>Aspergillaceae</taxon>
        <taxon>Penicillium</taxon>
    </lineage>
</organism>
<dbReference type="InterPro" id="IPR055936">
    <property type="entry name" value="DUF7514"/>
</dbReference>
<name>A0A9W9ELS2_9EURO</name>
<dbReference type="AlphaFoldDB" id="A0A9W9ELS2"/>
<proteinExistence type="predicted"/>
<feature type="region of interest" description="Disordered" evidence="1">
    <location>
        <begin position="1"/>
        <end position="89"/>
    </location>
</feature>
<protein>
    <recommendedName>
        <fullName evidence="2">DUF7514 domain-containing protein</fullName>
    </recommendedName>
</protein>
<feature type="compositionally biased region" description="Pro residues" evidence="1">
    <location>
        <begin position="45"/>
        <end position="56"/>
    </location>
</feature>
<feature type="compositionally biased region" description="Low complexity" evidence="1">
    <location>
        <begin position="426"/>
        <end position="436"/>
    </location>
</feature>
<feature type="domain" description="DUF7514" evidence="2">
    <location>
        <begin position="241"/>
        <end position="398"/>
    </location>
</feature>
<dbReference type="Proteomes" id="UP001141434">
    <property type="component" value="Unassembled WGS sequence"/>
</dbReference>
<dbReference type="PANTHER" id="PTHR39611">
    <property type="entry name" value="HYDROXYPROLINE-RICH GLYCOPROTEIN DZ-HRGP-RELATED"/>
    <property type="match status" value="1"/>
</dbReference>
<feature type="compositionally biased region" description="Basic and acidic residues" evidence="1">
    <location>
        <begin position="211"/>
        <end position="223"/>
    </location>
</feature>
<evidence type="ECO:0000256" key="1">
    <source>
        <dbReference type="SAM" id="MobiDB-lite"/>
    </source>
</evidence>
<feature type="region of interest" description="Disordered" evidence="1">
    <location>
        <begin position="404"/>
        <end position="634"/>
    </location>
</feature>
<feature type="compositionally biased region" description="Polar residues" evidence="1">
    <location>
        <begin position="150"/>
        <end position="160"/>
    </location>
</feature>
<comment type="caution">
    <text evidence="3">The sequence shown here is derived from an EMBL/GenBank/DDBJ whole genome shotgun (WGS) entry which is preliminary data.</text>
</comment>
<feature type="compositionally biased region" description="Basic and acidic residues" evidence="1">
    <location>
        <begin position="594"/>
        <end position="615"/>
    </location>
</feature>
<reference evidence="3" key="2">
    <citation type="journal article" date="2023" name="IMA Fungus">
        <title>Comparative genomic study of the Penicillium genus elucidates a diverse pangenome and 15 lateral gene transfer events.</title>
        <authorList>
            <person name="Petersen C."/>
            <person name="Sorensen T."/>
            <person name="Nielsen M.R."/>
            <person name="Sondergaard T.E."/>
            <person name="Sorensen J.L."/>
            <person name="Fitzpatrick D.A."/>
            <person name="Frisvad J.C."/>
            <person name="Nielsen K.L."/>
        </authorList>
    </citation>
    <scope>NUCLEOTIDE SEQUENCE</scope>
    <source>
        <strain evidence="3">IBT 34128</strain>
    </source>
</reference>
<feature type="compositionally biased region" description="Pro residues" evidence="1">
    <location>
        <begin position="161"/>
        <end position="171"/>
    </location>
</feature>
<feature type="compositionally biased region" description="Basic and acidic residues" evidence="1">
    <location>
        <begin position="555"/>
        <end position="571"/>
    </location>
</feature>
<evidence type="ECO:0000313" key="3">
    <source>
        <dbReference type="EMBL" id="KAJ5084055.1"/>
    </source>
</evidence>
<dbReference type="GeneID" id="81398328"/>